<dbReference type="STRING" id="1134435.AC731_009440"/>
<organism evidence="1 2">
    <name type="scientific">Thauera humireducens</name>
    <dbReference type="NCBI Taxonomy" id="1134435"/>
    <lineage>
        <taxon>Bacteria</taxon>
        <taxon>Pseudomonadati</taxon>
        <taxon>Pseudomonadota</taxon>
        <taxon>Betaproteobacteria</taxon>
        <taxon>Rhodocyclales</taxon>
        <taxon>Zoogloeaceae</taxon>
        <taxon>Thauera</taxon>
    </lineage>
</organism>
<sequence length="129" mass="14521">MSDRAQKYWPVIVNSKRREAWTESDLFLAANLAEDYGELERLRKLMATQAPLIPGTGKRKFDKHPVLLVIDDVQSRIISTCRALQIHANATVGLVHHQREKNQAAREIAQAIEAADDDLIARPKLRAVG</sequence>
<evidence type="ECO:0000313" key="2">
    <source>
        <dbReference type="Proteomes" id="UP000036902"/>
    </source>
</evidence>
<dbReference type="Proteomes" id="UP000036902">
    <property type="component" value="Chromosome"/>
</dbReference>
<reference evidence="2" key="1">
    <citation type="submission" date="2016-03" db="EMBL/GenBank/DDBJ databases">
        <authorList>
            <person name="Ma C."/>
            <person name="Zhou S."/>
            <person name="Yang G."/>
        </authorList>
    </citation>
    <scope>NUCLEOTIDE SEQUENCE [LARGE SCALE GENOMIC DNA]</scope>
    <source>
        <strain evidence="2">SgZ-1</strain>
    </source>
</reference>
<name>A0A127K5C2_9RHOO</name>
<dbReference type="KEGG" id="thu:AC731_009440"/>
<evidence type="ECO:0000313" key="1">
    <source>
        <dbReference type="EMBL" id="AMO37157.1"/>
    </source>
</evidence>
<dbReference type="EMBL" id="CP014646">
    <property type="protein sequence ID" value="AMO37157.1"/>
    <property type="molecule type" value="Genomic_DNA"/>
</dbReference>
<dbReference type="AlphaFoldDB" id="A0A127K5C2"/>
<proteinExistence type="predicted"/>
<accession>A0A127K5C2</accession>
<protein>
    <submittedName>
        <fullName evidence="1">Uncharacterized protein</fullName>
    </submittedName>
</protein>
<gene>
    <name evidence="1" type="ORF">AC731_009440</name>
</gene>
<keyword evidence="2" id="KW-1185">Reference proteome</keyword>